<protein>
    <submittedName>
        <fullName evidence="1">Uncharacterized protein</fullName>
    </submittedName>
</protein>
<accession>A0A9D4LPS5</accession>
<dbReference type="Proteomes" id="UP000828390">
    <property type="component" value="Unassembled WGS sequence"/>
</dbReference>
<organism evidence="1 2">
    <name type="scientific">Dreissena polymorpha</name>
    <name type="common">Zebra mussel</name>
    <name type="synonym">Mytilus polymorpha</name>
    <dbReference type="NCBI Taxonomy" id="45954"/>
    <lineage>
        <taxon>Eukaryota</taxon>
        <taxon>Metazoa</taxon>
        <taxon>Spiralia</taxon>
        <taxon>Lophotrochozoa</taxon>
        <taxon>Mollusca</taxon>
        <taxon>Bivalvia</taxon>
        <taxon>Autobranchia</taxon>
        <taxon>Heteroconchia</taxon>
        <taxon>Euheterodonta</taxon>
        <taxon>Imparidentia</taxon>
        <taxon>Neoheterodontei</taxon>
        <taxon>Myida</taxon>
        <taxon>Dreissenoidea</taxon>
        <taxon>Dreissenidae</taxon>
        <taxon>Dreissena</taxon>
    </lineage>
</organism>
<keyword evidence="2" id="KW-1185">Reference proteome</keyword>
<name>A0A9D4LPS5_DREPO</name>
<gene>
    <name evidence="1" type="ORF">DPMN_024469</name>
</gene>
<sequence>MTATLVGPKEPLLAAVKRQKLAWFGHVTRHDSLCKTVSRVRYRDSTSRPSEEKLDVYLKK</sequence>
<evidence type="ECO:0000313" key="1">
    <source>
        <dbReference type="EMBL" id="KAH3861537.1"/>
    </source>
</evidence>
<dbReference type="AlphaFoldDB" id="A0A9D4LPS5"/>
<evidence type="ECO:0000313" key="2">
    <source>
        <dbReference type="Proteomes" id="UP000828390"/>
    </source>
</evidence>
<reference evidence="1" key="1">
    <citation type="journal article" date="2019" name="bioRxiv">
        <title>The Genome of the Zebra Mussel, Dreissena polymorpha: A Resource for Invasive Species Research.</title>
        <authorList>
            <person name="McCartney M.A."/>
            <person name="Auch B."/>
            <person name="Kono T."/>
            <person name="Mallez S."/>
            <person name="Zhang Y."/>
            <person name="Obille A."/>
            <person name="Becker A."/>
            <person name="Abrahante J.E."/>
            <person name="Garbe J."/>
            <person name="Badalamenti J.P."/>
            <person name="Herman A."/>
            <person name="Mangelson H."/>
            <person name="Liachko I."/>
            <person name="Sullivan S."/>
            <person name="Sone E.D."/>
            <person name="Koren S."/>
            <person name="Silverstein K.A.T."/>
            <person name="Beckman K.B."/>
            <person name="Gohl D.M."/>
        </authorList>
    </citation>
    <scope>NUCLEOTIDE SEQUENCE</scope>
    <source>
        <strain evidence="1">Duluth1</strain>
        <tissue evidence="1">Whole animal</tissue>
    </source>
</reference>
<proteinExistence type="predicted"/>
<comment type="caution">
    <text evidence="1">The sequence shown here is derived from an EMBL/GenBank/DDBJ whole genome shotgun (WGS) entry which is preliminary data.</text>
</comment>
<reference evidence="1" key="2">
    <citation type="submission" date="2020-11" db="EMBL/GenBank/DDBJ databases">
        <authorList>
            <person name="McCartney M.A."/>
            <person name="Auch B."/>
            <person name="Kono T."/>
            <person name="Mallez S."/>
            <person name="Becker A."/>
            <person name="Gohl D.M."/>
            <person name="Silverstein K.A.T."/>
            <person name="Koren S."/>
            <person name="Bechman K.B."/>
            <person name="Herman A."/>
            <person name="Abrahante J.E."/>
            <person name="Garbe J."/>
        </authorList>
    </citation>
    <scope>NUCLEOTIDE SEQUENCE</scope>
    <source>
        <strain evidence="1">Duluth1</strain>
        <tissue evidence="1">Whole animal</tissue>
    </source>
</reference>
<dbReference type="EMBL" id="JAIWYP010000002">
    <property type="protein sequence ID" value="KAH3861537.1"/>
    <property type="molecule type" value="Genomic_DNA"/>
</dbReference>